<dbReference type="InterPro" id="IPR011618">
    <property type="entry name" value="PTS_EIIBC_GUT_N"/>
</dbReference>
<dbReference type="PANTHER" id="PTHR39427">
    <property type="match status" value="1"/>
</dbReference>
<evidence type="ECO:0000256" key="3">
    <source>
        <dbReference type="SAM" id="Phobius"/>
    </source>
</evidence>
<dbReference type="InterPro" id="IPR004702">
    <property type="entry name" value="PTS_sorb_EIIBC"/>
</dbReference>
<evidence type="ECO:0000313" key="5">
    <source>
        <dbReference type="EMBL" id="SCC23108.1"/>
    </source>
</evidence>
<evidence type="ECO:0000256" key="1">
    <source>
        <dbReference type="PROSITE-ProRule" id="PRU00425"/>
    </source>
</evidence>
<proteinExistence type="predicted"/>
<keyword evidence="3" id="KW-1133">Transmembrane helix</keyword>
<dbReference type="AlphaFoldDB" id="A0A0V8HCY0"/>
<dbReference type="GO" id="GO:0009401">
    <property type="term" value="P:phosphoenolpyruvate-dependent sugar phosphotransferase system"/>
    <property type="evidence" value="ECO:0007669"/>
    <property type="project" value="InterPro"/>
</dbReference>
<dbReference type="Proteomes" id="UP000181997">
    <property type="component" value="Unassembled WGS sequence"/>
</dbReference>
<dbReference type="RefSeq" id="WP_058299273.1">
    <property type="nucleotide sequence ID" value="NZ_FMAU01000004.1"/>
</dbReference>
<dbReference type="PANTHER" id="PTHR39427:SF1">
    <property type="entry name" value="PTS SYSTEM GLUCITOL_SORBITOL-SPECIFIC EIIB COMPONENT"/>
    <property type="match status" value="1"/>
</dbReference>
<evidence type="ECO:0000256" key="2">
    <source>
        <dbReference type="SAM" id="MobiDB-lite"/>
    </source>
</evidence>
<dbReference type="Pfam" id="PF03612">
    <property type="entry name" value="EIIBC-GUT_N"/>
    <property type="match status" value="1"/>
</dbReference>
<keyword evidence="3" id="KW-0472">Membrane</keyword>
<sequence length="344" mass="35795">MSQYQSVQISKGPGGWGGPLVIHPTDTKKYVVSVTGGGIHPVAEKIAELTGAEAVDGFKKSYEKESMACVIIDCGGTARCGVYPKMGVMTINVNATSPSGPLMAFINEENFVSGVKESTISPSDQEDAATGEASAAAEPMNTPLTQKKTPQELKEEAKRKAAHYQQPKKTNIVEKVGRGAGKVVGVFYQAGRETIEQVIKNILPFMAFVSTLIGIILYTGIGDVIANVVSPLAGNIVGLLIISVVCAIPILSPLLGPGAVIAQVVGVLIGVEIGRGNIPPELALPALFAINPQVGADFVPVGLTLGEATPETIEVGVPAVLMSRLITGPLAVVIAYLFSFGLYS</sequence>
<gene>
    <name evidence="5" type="ORF">GA0061094_3284</name>
</gene>
<name>A0A0V8HCY0_9BACI</name>
<evidence type="ECO:0000259" key="4">
    <source>
        <dbReference type="PROSITE" id="PS51102"/>
    </source>
</evidence>
<organism evidence="5 6">
    <name type="scientific">[Bacillus] enclensis</name>
    <dbReference type="NCBI Taxonomy" id="1402860"/>
    <lineage>
        <taxon>Bacteria</taxon>
        <taxon>Bacillati</taxon>
        <taxon>Bacillota</taxon>
        <taxon>Bacilli</taxon>
        <taxon>Bacillales</taxon>
        <taxon>Bacillaceae</taxon>
        <taxon>Rossellomorea</taxon>
    </lineage>
</organism>
<keyword evidence="3" id="KW-0812">Transmembrane</keyword>
<feature type="compositionally biased region" description="Basic and acidic residues" evidence="2">
    <location>
        <begin position="149"/>
        <end position="159"/>
    </location>
</feature>
<accession>A0A0V8HCY0</accession>
<evidence type="ECO:0000313" key="6">
    <source>
        <dbReference type="Proteomes" id="UP000181997"/>
    </source>
</evidence>
<dbReference type="Pfam" id="PF07663">
    <property type="entry name" value="EIIBC-GUT_C"/>
    <property type="match status" value="1"/>
</dbReference>
<dbReference type="GO" id="GO:0008982">
    <property type="term" value="F:protein-N(PI)-phosphohistidine-sugar phosphotransferase activity"/>
    <property type="evidence" value="ECO:0007669"/>
    <property type="project" value="InterPro"/>
</dbReference>
<reference evidence="6" key="1">
    <citation type="submission" date="2016-08" db="EMBL/GenBank/DDBJ databases">
        <authorList>
            <person name="Varghese N."/>
            <person name="Submissions Spin"/>
        </authorList>
    </citation>
    <scope>NUCLEOTIDE SEQUENCE [LARGE SCALE GENOMIC DNA]</scope>
    <source>
        <strain evidence="6">SGD-1123</strain>
    </source>
</reference>
<feature type="transmembrane region" description="Helical" evidence="3">
    <location>
        <begin position="202"/>
        <end position="220"/>
    </location>
</feature>
<feature type="transmembrane region" description="Helical" evidence="3">
    <location>
        <begin position="325"/>
        <end position="343"/>
    </location>
</feature>
<feature type="region of interest" description="Disordered" evidence="2">
    <location>
        <begin position="119"/>
        <end position="160"/>
    </location>
</feature>
<dbReference type="InterPro" id="IPR011638">
    <property type="entry name" value="PTS_EIIBC_GUT_C"/>
</dbReference>
<feature type="domain" description="PTS EIIB type-5" evidence="4">
    <location>
        <begin position="3"/>
        <end position="203"/>
    </location>
</feature>
<dbReference type="EMBL" id="FMAU01000004">
    <property type="protein sequence ID" value="SCC23108.1"/>
    <property type="molecule type" value="Genomic_DNA"/>
</dbReference>
<keyword evidence="6" id="KW-1185">Reference proteome</keyword>
<feature type="transmembrane region" description="Helical" evidence="3">
    <location>
        <begin position="232"/>
        <end position="251"/>
    </location>
</feature>
<feature type="modified residue" description="Phosphocysteine; by EIIA" evidence="1">
    <location>
        <position position="74"/>
    </location>
</feature>
<dbReference type="PROSITE" id="PS51102">
    <property type="entry name" value="PTS_EIIB_TYPE_5"/>
    <property type="match status" value="1"/>
</dbReference>
<dbReference type="OrthoDB" id="4774329at2"/>
<protein>
    <submittedName>
        <fullName evidence="5">PTS system, glucitol/sorbitol-specific IIC component</fullName>
    </submittedName>
</protein>
<dbReference type="GO" id="GO:0005886">
    <property type="term" value="C:plasma membrane"/>
    <property type="evidence" value="ECO:0007669"/>
    <property type="project" value="TreeGrafter"/>
</dbReference>